<proteinExistence type="predicted"/>
<feature type="transmembrane region" description="Helical" evidence="6">
    <location>
        <begin position="339"/>
        <end position="364"/>
    </location>
</feature>
<feature type="transmembrane region" description="Helical" evidence="6">
    <location>
        <begin position="227"/>
        <end position="248"/>
    </location>
</feature>
<evidence type="ECO:0000256" key="1">
    <source>
        <dbReference type="ARBA" id="ARBA00004141"/>
    </source>
</evidence>
<dbReference type="GO" id="GO:0016020">
    <property type="term" value="C:membrane"/>
    <property type="evidence" value="ECO:0007669"/>
    <property type="project" value="UniProtKB-SubCell"/>
</dbReference>
<dbReference type="InterPro" id="IPR011701">
    <property type="entry name" value="MFS"/>
</dbReference>
<comment type="caution">
    <text evidence="7">The sequence shown here is derived from an EMBL/GenBank/DDBJ whole genome shotgun (WGS) entry which is preliminary data.</text>
</comment>
<sequence length="406" mass="44805">MDRTANTCSEETADDRWTANADAEEAGSGTGSDMDDMTRYQPLWVRLACIFLDFLTQTYDQIRIVPEIALFERWVCEPYLPDGIGYSHELCKSDDIQYQLAQLRSGRAFFDGVAILLTAIPMGLLADRIGRKGVIATSIMGPLLSLCWTVFICMGGYGHGDMRLIWVSSIFLLMGNLSSANATIYAMAADSCPPTQRSRYFYYLYSTFLVCELFAPAVASMTIEKHLIIPFGVGFICLLFCFPILGILPETHTISRPAAFQRRPSKDQDETSPLLSAAPDRPRTTPSPPGRHLLQVLRNRNVLLALFVLFIGALRQGTVSVLLQYAAVRFGWPTSRTAMLVSGIAASNILLFLVILPQTVAFLTSRWHIRPQIIDYNIVSASLAVLAIGATLMGLASSMTGLVFCE</sequence>
<dbReference type="EMBL" id="JAPEVB010000004">
    <property type="protein sequence ID" value="KAJ4388870.1"/>
    <property type="molecule type" value="Genomic_DNA"/>
</dbReference>
<evidence type="ECO:0000256" key="3">
    <source>
        <dbReference type="ARBA" id="ARBA00022989"/>
    </source>
</evidence>
<keyword evidence="8" id="KW-1185">Reference proteome</keyword>
<evidence type="ECO:0008006" key="9">
    <source>
        <dbReference type="Google" id="ProtNLM"/>
    </source>
</evidence>
<evidence type="ECO:0000256" key="6">
    <source>
        <dbReference type="SAM" id="Phobius"/>
    </source>
</evidence>
<protein>
    <recommendedName>
        <fullName evidence="9">MFS general substrate transporter</fullName>
    </recommendedName>
</protein>
<dbReference type="PANTHER" id="PTHR23507">
    <property type="entry name" value="ZGC:174356"/>
    <property type="match status" value="1"/>
</dbReference>
<evidence type="ECO:0000256" key="4">
    <source>
        <dbReference type="ARBA" id="ARBA00023136"/>
    </source>
</evidence>
<feature type="transmembrane region" description="Helical" evidence="6">
    <location>
        <begin position="164"/>
        <end position="188"/>
    </location>
</feature>
<dbReference type="Pfam" id="PF07690">
    <property type="entry name" value="MFS_1"/>
    <property type="match status" value="1"/>
</dbReference>
<keyword evidence="2 6" id="KW-0812">Transmembrane</keyword>
<evidence type="ECO:0000256" key="5">
    <source>
        <dbReference type="SAM" id="MobiDB-lite"/>
    </source>
</evidence>
<dbReference type="OrthoDB" id="194139at2759"/>
<evidence type="ECO:0000256" key="2">
    <source>
        <dbReference type="ARBA" id="ARBA00022692"/>
    </source>
</evidence>
<accession>A0A9W8YNF3</accession>
<feature type="transmembrane region" description="Helical" evidence="6">
    <location>
        <begin position="376"/>
        <end position="396"/>
    </location>
</feature>
<evidence type="ECO:0000313" key="7">
    <source>
        <dbReference type="EMBL" id="KAJ4388870.1"/>
    </source>
</evidence>
<comment type="subcellular location">
    <subcellularLocation>
        <location evidence="1">Membrane</location>
        <topology evidence="1">Multi-pass membrane protein</topology>
    </subcellularLocation>
</comment>
<dbReference type="Gene3D" id="1.20.1250.20">
    <property type="entry name" value="MFS general substrate transporter like domains"/>
    <property type="match status" value="1"/>
</dbReference>
<reference evidence="7" key="1">
    <citation type="submission" date="2022-10" db="EMBL/GenBank/DDBJ databases">
        <title>Tapping the CABI collections for fungal endophytes: first genome assemblies for Collariella, Neodidymelliopsis, Ascochyta clinopodiicola, Didymella pomorum, Didymosphaeria variabile, Neocosmospora piperis and Neocucurbitaria cava.</title>
        <authorList>
            <person name="Hill R."/>
        </authorList>
    </citation>
    <scope>NUCLEOTIDE SEQUENCE</scope>
    <source>
        <strain evidence="7">IMI 355082</strain>
    </source>
</reference>
<feature type="transmembrane region" description="Helical" evidence="6">
    <location>
        <begin position="133"/>
        <end position="158"/>
    </location>
</feature>
<dbReference type="Proteomes" id="UP001140453">
    <property type="component" value="Unassembled WGS sequence"/>
</dbReference>
<dbReference type="SUPFAM" id="SSF103473">
    <property type="entry name" value="MFS general substrate transporter"/>
    <property type="match status" value="1"/>
</dbReference>
<dbReference type="AlphaFoldDB" id="A0A9W8YNF3"/>
<dbReference type="InterPro" id="IPR036259">
    <property type="entry name" value="MFS_trans_sf"/>
</dbReference>
<dbReference type="GO" id="GO:0022857">
    <property type="term" value="F:transmembrane transporter activity"/>
    <property type="evidence" value="ECO:0007669"/>
    <property type="project" value="InterPro"/>
</dbReference>
<gene>
    <name evidence="7" type="ORF">N0V93_006331</name>
</gene>
<organism evidence="7 8">
    <name type="scientific">Gnomoniopsis smithogilvyi</name>
    <dbReference type="NCBI Taxonomy" id="1191159"/>
    <lineage>
        <taxon>Eukaryota</taxon>
        <taxon>Fungi</taxon>
        <taxon>Dikarya</taxon>
        <taxon>Ascomycota</taxon>
        <taxon>Pezizomycotina</taxon>
        <taxon>Sordariomycetes</taxon>
        <taxon>Sordariomycetidae</taxon>
        <taxon>Diaporthales</taxon>
        <taxon>Gnomoniaceae</taxon>
        <taxon>Gnomoniopsis</taxon>
    </lineage>
</organism>
<dbReference type="PANTHER" id="PTHR23507:SF1">
    <property type="entry name" value="FI18259P1-RELATED"/>
    <property type="match status" value="1"/>
</dbReference>
<name>A0A9W8YNF3_9PEZI</name>
<feature type="region of interest" description="Disordered" evidence="5">
    <location>
        <begin position="260"/>
        <end position="290"/>
    </location>
</feature>
<feature type="region of interest" description="Disordered" evidence="5">
    <location>
        <begin position="1"/>
        <end position="33"/>
    </location>
</feature>
<feature type="transmembrane region" description="Helical" evidence="6">
    <location>
        <begin position="200"/>
        <end position="221"/>
    </location>
</feature>
<feature type="compositionally biased region" description="Polar residues" evidence="5">
    <location>
        <begin position="1"/>
        <end position="10"/>
    </location>
</feature>
<evidence type="ECO:0000313" key="8">
    <source>
        <dbReference type="Proteomes" id="UP001140453"/>
    </source>
</evidence>
<keyword evidence="4 6" id="KW-0472">Membrane</keyword>
<keyword evidence="3 6" id="KW-1133">Transmembrane helix</keyword>
<feature type="transmembrane region" description="Helical" evidence="6">
    <location>
        <begin position="302"/>
        <end position="327"/>
    </location>
</feature>